<dbReference type="GO" id="GO:0016616">
    <property type="term" value="F:oxidoreductase activity, acting on the CH-OH group of donors, NAD or NADP as acceptor"/>
    <property type="evidence" value="ECO:0007669"/>
    <property type="project" value="UniProtKB-ARBA"/>
</dbReference>
<name>A0A239PZ07_9PROT</name>
<protein>
    <submittedName>
        <fullName evidence="4">NAD(P)-dependent dehydrogenase, short-chain alcohol dehydrogenase family</fullName>
    </submittedName>
</protein>
<dbReference type="GO" id="GO:0048038">
    <property type="term" value="F:quinone binding"/>
    <property type="evidence" value="ECO:0007669"/>
    <property type="project" value="TreeGrafter"/>
</dbReference>
<dbReference type="InterPro" id="IPR002347">
    <property type="entry name" value="SDR_fam"/>
</dbReference>
<dbReference type="InterPro" id="IPR057326">
    <property type="entry name" value="KR_dom"/>
</dbReference>
<dbReference type="InterPro" id="IPR036291">
    <property type="entry name" value="NAD(P)-bd_dom_sf"/>
</dbReference>
<evidence type="ECO:0000256" key="2">
    <source>
        <dbReference type="ARBA" id="ARBA00023002"/>
    </source>
</evidence>
<evidence type="ECO:0000256" key="1">
    <source>
        <dbReference type="ARBA" id="ARBA00006484"/>
    </source>
</evidence>
<dbReference type="Proteomes" id="UP000198346">
    <property type="component" value="Unassembled WGS sequence"/>
</dbReference>
<dbReference type="SUPFAM" id="SSF51735">
    <property type="entry name" value="NAD(P)-binding Rossmann-fold domains"/>
    <property type="match status" value="1"/>
</dbReference>
<organism evidence="4 5">
    <name type="scientific">Amphiplicatus metriothermophilus</name>
    <dbReference type="NCBI Taxonomy" id="1519374"/>
    <lineage>
        <taxon>Bacteria</taxon>
        <taxon>Pseudomonadati</taxon>
        <taxon>Pseudomonadota</taxon>
        <taxon>Alphaproteobacteria</taxon>
        <taxon>Parvularculales</taxon>
        <taxon>Parvularculaceae</taxon>
        <taxon>Amphiplicatus</taxon>
    </lineage>
</organism>
<dbReference type="Pfam" id="PF13561">
    <property type="entry name" value="adh_short_C2"/>
    <property type="match status" value="1"/>
</dbReference>
<evidence type="ECO:0000313" key="4">
    <source>
        <dbReference type="EMBL" id="SNT75561.1"/>
    </source>
</evidence>
<keyword evidence="5" id="KW-1185">Reference proteome</keyword>
<evidence type="ECO:0000259" key="3">
    <source>
        <dbReference type="SMART" id="SM00822"/>
    </source>
</evidence>
<comment type="similarity">
    <text evidence="1">Belongs to the short-chain dehydrogenases/reductases (SDR) family.</text>
</comment>
<dbReference type="OrthoDB" id="9804774at2"/>
<dbReference type="PRINTS" id="PR00080">
    <property type="entry name" value="SDRFAMILY"/>
</dbReference>
<feature type="domain" description="Ketoreductase" evidence="3">
    <location>
        <begin position="8"/>
        <end position="194"/>
    </location>
</feature>
<dbReference type="SMART" id="SM00822">
    <property type="entry name" value="PKS_KR"/>
    <property type="match status" value="1"/>
</dbReference>
<dbReference type="Gene3D" id="3.40.50.720">
    <property type="entry name" value="NAD(P)-binding Rossmann-like Domain"/>
    <property type="match status" value="1"/>
</dbReference>
<proteinExistence type="inferred from homology"/>
<dbReference type="GO" id="GO:0006633">
    <property type="term" value="P:fatty acid biosynthetic process"/>
    <property type="evidence" value="ECO:0007669"/>
    <property type="project" value="TreeGrafter"/>
</dbReference>
<evidence type="ECO:0000313" key="5">
    <source>
        <dbReference type="Proteomes" id="UP000198346"/>
    </source>
</evidence>
<dbReference type="RefSeq" id="WP_089413225.1">
    <property type="nucleotide sequence ID" value="NZ_FZQA01000008.1"/>
</dbReference>
<dbReference type="PANTHER" id="PTHR42760:SF133">
    <property type="entry name" value="3-OXOACYL-[ACYL-CARRIER-PROTEIN] REDUCTASE"/>
    <property type="match status" value="1"/>
</dbReference>
<dbReference type="EMBL" id="FZQA01000008">
    <property type="protein sequence ID" value="SNT75561.1"/>
    <property type="molecule type" value="Genomic_DNA"/>
</dbReference>
<dbReference type="FunFam" id="3.40.50.720:FF:000084">
    <property type="entry name" value="Short-chain dehydrogenase reductase"/>
    <property type="match status" value="1"/>
</dbReference>
<keyword evidence="2" id="KW-0560">Oxidoreductase</keyword>
<dbReference type="AlphaFoldDB" id="A0A239PZ07"/>
<accession>A0A239PZ07</accession>
<gene>
    <name evidence="4" type="ORF">SAMN06297382_2811</name>
</gene>
<dbReference type="CDD" id="cd05233">
    <property type="entry name" value="SDR_c"/>
    <property type="match status" value="1"/>
</dbReference>
<dbReference type="PRINTS" id="PR00081">
    <property type="entry name" value="GDHRDH"/>
</dbReference>
<dbReference type="PANTHER" id="PTHR42760">
    <property type="entry name" value="SHORT-CHAIN DEHYDROGENASES/REDUCTASES FAMILY MEMBER"/>
    <property type="match status" value="1"/>
</dbReference>
<reference evidence="4 5" key="1">
    <citation type="submission" date="2017-07" db="EMBL/GenBank/DDBJ databases">
        <authorList>
            <person name="Sun Z.S."/>
            <person name="Albrecht U."/>
            <person name="Echele G."/>
            <person name="Lee C.C."/>
        </authorList>
    </citation>
    <scope>NUCLEOTIDE SEQUENCE [LARGE SCALE GENOMIC DNA]</scope>
    <source>
        <strain evidence="4 5">CGMCC 1.12710</strain>
    </source>
</reference>
<sequence>MRLDLAGKTILLTGASRGVGAATARLCAQARARVIGHASRESAESAALVAAGIVADGDFLFEDLRAPGAGLRLAVRAIERAGRLDGLVNNAGVYQATPLDGAQEAWDSGWEDTLAVNLRAPADLARAAVAHFRRQGGGRVVNIASRAGHRGDGPDHAAYAASKGALLSMTKTYARALAGENILFYAIAPGWIETRMAPEDVAARAKAVGEIPLGRVASPEEVAALAVFLLSDACPSATGATFDVNGASYVR</sequence>